<evidence type="ECO:0000313" key="16">
    <source>
        <dbReference type="EMBL" id="KAF2719672.1"/>
    </source>
</evidence>
<dbReference type="Pfam" id="PF05195">
    <property type="entry name" value="AMP_N"/>
    <property type="match status" value="1"/>
</dbReference>
<comment type="cofactor">
    <cofactor evidence="2">
        <name>Mn(2+)</name>
        <dbReference type="ChEBI" id="CHEBI:29035"/>
    </cofactor>
</comment>
<dbReference type="AlphaFoldDB" id="A0A9P4Q323"/>
<reference evidence="16" key="1">
    <citation type="journal article" date="2020" name="Stud. Mycol.">
        <title>101 Dothideomycetes genomes: a test case for predicting lifestyles and emergence of pathogens.</title>
        <authorList>
            <person name="Haridas S."/>
            <person name="Albert R."/>
            <person name="Binder M."/>
            <person name="Bloem J."/>
            <person name="Labutti K."/>
            <person name="Salamov A."/>
            <person name="Andreopoulos B."/>
            <person name="Baker S."/>
            <person name="Barry K."/>
            <person name="Bills G."/>
            <person name="Bluhm B."/>
            <person name="Cannon C."/>
            <person name="Castanera R."/>
            <person name="Culley D."/>
            <person name="Daum C."/>
            <person name="Ezra D."/>
            <person name="Gonzalez J."/>
            <person name="Henrissat B."/>
            <person name="Kuo A."/>
            <person name="Liang C."/>
            <person name="Lipzen A."/>
            <person name="Lutzoni F."/>
            <person name="Magnuson J."/>
            <person name="Mondo S."/>
            <person name="Nolan M."/>
            <person name="Ohm R."/>
            <person name="Pangilinan J."/>
            <person name="Park H.-J."/>
            <person name="Ramirez L."/>
            <person name="Alfaro M."/>
            <person name="Sun H."/>
            <person name="Tritt A."/>
            <person name="Yoshinaga Y."/>
            <person name="Zwiers L.-H."/>
            <person name="Turgeon B."/>
            <person name="Goodwin S."/>
            <person name="Spatafora J."/>
            <person name="Crous P."/>
            <person name="Grigoriev I."/>
        </authorList>
    </citation>
    <scope>NUCLEOTIDE SEQUENCE</scope>
    <source>
        <strain evidence="16">CBS 116435</strain>
    </source>
</reference>
<evidence type="ECO:0000256" key="1">
    <source>
        <dbReference type="ARBA" id="ARBA00001424"/>
    </source>
</evidence>
<evidence type="ECO:0000256" key="3">
    <source>
        <dbReference type="ARBA" id="ARBA00002443"/>
    </source>
</evidence>
<dbReference type="SUPFAM" id="SSF55920">
    <property type="entry name" value="Creatinase/aminopeptidase"/>
    <property type="match status" value="1"/>
</dbReference>
<comment type="function">
    <text evidence="3">Catalyzes the removal of a penultimate prolyl residue from the N-termini of peptides.</text>
</comment>
<organism evidence="16 17">
    <name type="scientific">Polychaeton citri CBS 116435</name>
    <dbReference type="NCBI Taxonomy" id="1314669"/>
    <lineage>
        <taxon>Eukaryota</taxon>
        <taxon>Fungi</taxon>
        <taxon>Dikarya</taxon>
        <taxon>Ascomycota</taxon>
        <taxon>Pezizomycotina</taxon>
        <taxon>Dothideomycetes</taxon>
        <taxon>Dothideomycetidae</taxon>
        <taxon>Capnodiales</taxon>
        <taxon>Capnodiaceae</taxon>
        <taxon>Polychaeton</taxon>
    </lineage>
</organism>
<evidence type="ECO:0000256" key="9">
    <source>
        <dbReference type="ARBA" id="ARBA00022801"/>
    </source>
</evidence>
<dbReference type="Proteomes" id="UP000799441">
    <property type="component" value="Unassembled WGS sequence"/>
</dbReference>
<comment type="caution">
    <text evidence="16">The sequence shown here is derived from an EMBL/GenBank/DDBJ whole genome shotgun (WGS) entry which is preliminary data.</text>
</comment>
<evidence type="ECO:0000256" key="13">
    <source>
        <dbReference type="ARBA" id="ARBA00032413"/>
    </source>
</evidence>
<gene>
    <name evidence="16" type="ORF">K431DRAFT_313924</name>
</gene>
<name>A0A9P4Q323_9PEZI</name>
<dbReference type="Pfam" id="PF00557">
    <property type="entry name" value="Peptidase_M24"/>
    <property type="match status" value="1"/>
</dbReference>
<keyword evidence="7" id="KW-0645">Protease</keyword>
<proteinExistence type="inferred from homology"/>
<dbReference type="Gene3D" id="3.90.230.10">
    <property type="entry name" value="Creatinase/methionine aminopeptidase superfamily"/>
    <property type="match status" value="1"/>
</dbReference>
<feature type="compositionally biased region" description="Low complexity" evidence="14">
    <location>
        <begin position="387"/>
        <end position="402"/>
    </location>
</feature>
<dbReference type="GO" id="GO:0070006">
    <property type="term" value="F:metalloaminopeptidase activity"/>
    <property type="evidence" value="ECO:0007669"/>
    <property type="project" value="InterPro"/>
</dbReference>
<keyword evidence="8" id="KW-0479">Metal-binding</keyword>
<dbReference type="EC" id="3.4.11.9" evidence="5"/>
<dbReference type="PANTHER" id="PTHR43226">
    <property type="entry name" value="XAA-PRO AMINOPEPTIDASE 3"/>
    <property type="match status" value="1"/>
</dbReference>
<evidence type="ECO:0000256" key="5">
    <source>
        <dbReference type="ARBA" id="ARBA00012574"/>
    </source>
</evidence>
<dbReference type="PANTHER" id="PTHR43226:SF3">
    <property type="entry name" value="XAA-PRO AMINOPEPTIDASE AN0832-RELATED"/>
    <property type="match status" value="1"/>
</dbReference>
<dbReference type="InterPro" id="IPR029149">
    <property type="entry name" value="Creatin/AminoP/Spt16_N"/>
</dbReference>
<dbReference type="GO" id="GO:0006508">
    <property type="term" value="P:proteolysis"/>
    <property type="evidence" value="ECO:0007669"/>
    <property type="project" value="UniProtKB-KW"/>
</dbReference>
<evidence type="ECO:0000256" key="8">
    <source>
        <dbReference type="ARBA" id="ARBA00022723"/>
    </source>
</evidence>
<evidence type="ECO:0000256" key="11">
    <source>
        <dbReference type="ARBA" id="ARBA00023211"/>
    </source>
</evidence>
<evidence type="ECO:0000256" key="12">
    <source>
        <dbReference type="ARBA" id="ARBA00030849"/>
    </source>
</evidence>
<keyword evidence="6" id="KW-0031">Aminopeptidase</keyword>
<evidence type="ECO:0000256" key="14">
    <source>
        <dbReference type="SAM" id="MobiDB-lite"/>
    </source>
</evidence>
<evidence type="ECO:0000256" key="2">
    <source>
        <dbReference type="ARBA" id="ARBA00001936"/>
    </source>
</evidence>
<accession>A0A9P4Q323</accession>
<dbReference type="InterPro" id="IPR052433">
    <property type="entry name" value="X-Pro_dipept-like"/>
</dbReference>
<dbReference type="SMART" id="SM01011">
    <property type="entry name" value="AMP_N"/>
    <property type="match status" value="1"/>
</dbReference>
<evidence type="ECO:0000256" key="10">
    <source>
        <dbReference type="ARBA" id="ARBA00023049"/>
    </source>
</evidence>
<comment type="similarity">
    <text evidence="4">Belongs to the peptidase M24B family.</text>
</comment>
<dbReference type="GO" id="GO:0030145">
    <property type="term" value="F:manganese ion binding"/>
    <property type="evidence" value="ECO:0007669"/>
    <property type="project" value="InterPro"/>
</dbReference>
<dbReference type="Gene3D" id="3.40.350.10">
    <property type="entry name" value="Creatinase/prolidase N-terminal domain"/>
    <property type="match status" value="1"/>
</dbReference>
<evidence type="ECO:0000256" key="6">
    <source>
        <dbReference type="ARBA" id="ARBA00022438"/>
    </source>
</evidence>
<keyword evidence="17" id="KW-1185">Reference proteome</keyword>
<protein>
    <recommendedName>
        <fullName evidence="5">Xaa-Pro aminopeptidase</fullName>
        <ecNumber evidence="5">3.4.11.9</ecNumber>
    </recommendedName>
    <alternativeName>
        <fullName evidence="12">Aminoacylproline aminopeptidase</fullName>
    </alternativeName>
    <alternativeName>
        <fullName evidence="13">Prolidase</fullName>
    </alternativeName>
</protein>
<dbReference type="InterPro" id="IPR000994">
    <property type="entry name" value="Pept_M24"/>
</dbReference>
<keyword evidence="9" id="KW-0378">Hydrolase</keyword>
<evidence type="ECO:0000259" key="15">
    <source>
        <dbReference type="SMART" id="SM01011"/>
    </source>
</evidence>
<evidence type="ECO:0000256" key="4">
    <source>
        <dbReference type="ARBA" id="ARBA00008766"/>
    </source>
</evidence>
<evidence type="ECO:0000313" key="17">
    <source>
        <dbReference type="Proteomes" id="UP000799441"/>
    </source>
</evidence>
<keyword evidence="11" id="KW-0464">Manganese</keyword>
<dbReference type="SUPFAM" id="SSF53092">
    <property type="entry name" value="Creatinase/prolidase N-terminal domain"/>
    <property type="match status" value="1"/>
</dbReference>
<dbReference type="InterPro" id="IPR007865">
    <property type="entry name" value="Aminopep_P_N"/>
</dbReference>
<keyword evidence="10" id="KW-0482">Metalloprotease</keyword>
<dbReference type="InterPro" id="IPR036005">
    <property type="entry name" value="Creatinase/aminopeptidase-like"/>
</dbReference>
<feature type="region of interest" description="Disordered" evidence="14">
    <location>
        <begin position="381"/>
        <end position="404"/>
    </location>
</feature>
<evidence type="ECO:0000256" key="7">
    <source>
        <dbReference type="ARBA" id="ARBA00022670"/>
    </source>
</evidence>
<sequence>MDQICGHELRSVSLKLTVESSGIDKYPAKAHAQRVADTLKLSEGLIALAGKASELWQDSDMPVPFRQDRYFSYMTGCNEPDCYVTYDVGKDLLTLWIPPFSQKKAVWGGQGSTVQEALEKYDVDEVRYITVEKEQQREMPYFCRHVSNWFRPSELTGPHCKGSVGSVSCPETVTAVPLKQAIDICRVVKDEHEIELIRKANSISAKAHTAILKALPGLTSEAEVHAVYVGTCIAHQAREQAYQPIVGSGPNAATLHYATNNESFGDRQTLLIDAGAEWNCYASDVTRTMPLNAKNPGHWQSKEAEDIYALVEEVQESCIRMLKPGTSFLSVHIGAQAITLSGLLSLGILQGDFIDVWNAGTVRAFFPHGLGHHIGLECHDVSGEPRPSQSSSPQSKSSDFFSNLQPPCTEATPELVPGNVVTIEPGIYFNSANLKLYLESQTHAKFFNKEVLERYSDVGGVRIEDCILITKFGHENLTTAPKGAAALRIIREAASL</sequence>
<comment type="catalytic activity">
    <reaction evidence="1">
        <text>Release of any N-terminal amino acid, including proline, that is linked to proline, even from a dipeptide or tripeptide.</text>
        <dbReference type="EC" id="3.4.11.9"/>
    </reaction>
</comment>
<dbReference type="EMBL" id="MU003808">
    <property type="protein sequence ID" value="KAF2719672.1"/>
    <property type="molecule type" value="Genomic_DNA"/>
</dbReference>
<dbReference type="OrthoDB" id="10261878at2759"/>
<feature type="domain" description="Aminopeptidase P N-terminal" evidence="15">
    <location>
        <begin position="26"/>
        <end position="151"/>
    </location>
</feature>